<gene>
    <name evidence="6" type="ORF">DFR69_10667</name>
</gene>
<dbReference type="GO" id="GO:0003700">
    <property type="term" value="F:DNA-binding transcription factor activity"/>
    <property type="evidence" value="ECO:0007669"/>
    <property type="project" value="TreeGrafter"/>
</dbReference>
<keyword evidence="7" id="KW-1185">Reference proteome</keyword>
<sequence>MSGTPPAGRPRDARIDEAVLAAARDLVAEVGYADLTFRAIAERAGTSVPAIRRRWASKAHLVHEAVYPSDAVAAPTGAADLRTEVRAVVQRCLEIVGSPAGRRATPALMSELMADHALEEELSARLLTSGWDSLAARLAEAAARGEARPDVDLGLFIEMVFGTTLVALVLRGRSALDETWVDGLVTTLVDGLAVR</sequence>
<dbReference type="Pfam" id="PF16859">
    <property type="entry name" value="TetR_C_11"/>
    <property type="match status" value="1"/>
</dbReference>
<protein>
    <submittedName>
        <fullName evidence="6">TetR family transcriptional regulator</fullName>
    </submittedName>
</protein>
<organism evidence="6 7">
    <name type="scientific">Nocardia neocaledoniensis</name>
    <dbReference type="NCBI Taxonomy" id="236511"/>
    <lineage>
        <taxon>Bacteria</taxon>
        <taxon>Bacillati</taxon>
        <taxon>Actinomycetota</taxon>
        <taxon>Actinomycetes</taxon>
        <taxon>Mycobacteriales</taxon>
        <taxon>Nocardiaceae</taxon>
        <taxon>Nocardia</taxon>
    </lineage>
</organism>
<keyword evidence="2 4" id="KW-0238">DNA-binding</keyword>
<feature type="domain" description="HTH tetR-type" evidence="5">
    <location>
        <begin position="13"/>
        <end position="73"/>
    </location>
</feature>
<dbReference type="PROSITE" id="PS50977">
    <property type="entry name" value="HTH_TETR_2"/>
    <property type="match status" value="1"/>
</dbReference>
<dbReference type="InterPro" id="IPR036271">
    <property type="entry name" value="Tet_transcr_reg_TetR-rel_C_sf"/>
</dbReference>
<evidence type="ECO:0000256" key="4">
    <source>
        <dbReference type="PROSITE-ProRule" id="PRU00335"/>
    </source>
</evidence>
<dbReference type="EMBL" id="QGTL01000006">
    <property type="protein sequence ID" value="PWV74256.1"/>
    <property type="molecule type" value="Genomic_DNA"/>
</dbReference>
<dbReference type="SUPFAM" id="SSF48498">
    <property type="entry name" value="Tetracyclin repressor-like, C-terminal domain"/>
    <property type="match status" value="1"/>
</dbReference>
<dbReference type="InterPro" id="IPR011075">
    <property type="entry name" value="TetR_C"/>
</dbReference>
<keyword evidence="1" id="KW-0805">Transcription regulation</keyword>
<dbReference type="Proteomes" id="UP000246410">
    <property type="component" value="Unassembled WGS sequence"/>
</dbReference>
<accession>A0A317NFU6</accession>
<dbReference type="InterPro" id="IPR001647">
    <property type="entry name" value="HTH_TetR"/>
</dbReference>
<dbReference type="AlphaFoldDB" id="A0A317NFU6"/>
<dbReference type="PANTHER" id="PTHR30055:SF230">
    <property type="entry name" value="TRANSCRIPTIONAL REGULATORY PROTEIN (PROBABLY TETR-FAMILY)-RELATED"/>
    <property type="match status" value="1"/>
</dbReference>
<evidence type="ECO:0000259" key="5">
    <source>
        <dbReference type="PROSITE" id="PS50977"/>
    </source>
</evidence>
<reference evidence="6 7" key="1">
    <citation type="submission" date="2018-05" db="EMBL/GenBank/DDBJ databases">
        <title>Genomic Encyclopedia of Type Strains, Phase IV (KMG-IV): sequencing the most valuable type-strain genomes for metagenomic binning, comparative biology and taxonomic classification.</title>
        <authorList>
            <person name="Goeker M."/>
        </authorList>
    </citation>
    <scope>NUCLEOTIDE SEQUENCE [LARGE SCALE GENOMIC DNA]</scope>
    <source>
        <strain evidence="6 7">DSM 44717</strain>
    </source>
</reference>
<dbReference type="Gene3D" id="1.10.357.10">
    <property type="entry name" value="Tetracycline Repressor, domain 2"/>
    <property type="match status" value="1"/>
</dbReference>
<evidence type="ECO:0000313" key="7">
    <source>
        <dbReference type="Proteomes" id="UP000246410"/>
    </source>
</evidence>
<evidence type="ECO:0000256" key="3">
    <source>
        <dbReference type="ARBA" id="ARBA00023163"/>
    </source>
</evidence>
<dbReference type="Pfam" id="PF00440">
    <property type="entry name" value="TetR_N"/>
    <property type="match status" value="1"/>
</dbReference>
<dbReference type="GO" id="GO:0000976">
    <property type="term" value="F:transcription cis-regulatory region binding"/>
    <property type="evidence" value="ECO:0007669"/>
    <property type="project" value="TreeGrafter"/>
</dbReference>
<name>A0A317NFU6_9NOCA</name>
<feature type="DNA-binding region" description="H-T-H motif" evidence="4">
    <location>
        <begin position="36"/>
        <end position="55"/>
    </location>
</feature>
<proteinExistence type="predicted"/>
<dbReference type="InterPro" id="IPR009057">
    <property type="entry name" value="Homeodomain-like_sf"/>
</dbReference>
<dbReference type="PRINTS" id="PR00455">
    <property type="entry name" value="HTHTETR"/>
</dbReference>
<comment type="caution">
    <text evidence="6">The sequence shown here is derived from an EMBL/GenBank/DDBJ whole genome shotgun (WGS) entry which is preliminary data.</text>
</comment>
<evidence type="ECO:0000256" key="2">
    <source>
        <dbReference type="ARBA" id="ARBA00023125"/>
    </source>
</evidence>
<keyword evidence="3" id="KW-0804">Transcription</keyword>
<dbReference type="Gene3D" id="1.10.10.60">
    <property type="entry name" value="Homeodomain-like"/>
    <property type="match status" value="1"/>
</dbReference>
<evidence type="ECO:0000313" key="6">
    <source>
        <dbReference type="EMBL" id="PWV74256.1"/>
    </source>
</evidence>
<dbReference type="PANTHER" id="PTHR30055">
    <property type="entry name" value="HTH-TYPE TRANSCRIPTIONAL REGULATOR RUTR"/>
    <property type="match status" value="1"/>
</dbReference>
<dbReference type="InterPro" id="IPR050109">
    <property type="entry name" value="HTH-type_TetR-like_transc_reg"/>
</dbReference>
<evidence type="ECO:0000256" key="1">
    <source>
        <dbReference type="ARBA" id="ARBA00023015"/>
    </source>
</evidence>
<dbReference type="SUPFAM" id="SSF46689">
    <property type="entry name" value="Homeodomain-like"/>
    <property type="match status" value="1"/>
</dbReference>
<dbReference type="RefSeq" id="WP_244198329.1">
    <property type="nucleotide sequence ID" value="NZ_QGTL01000006.1"/>
</dbReference>